<dbReference type="PANTHER" id="PTHR30537:SF5">
    <property type="entry name" value="HTH-TYPE TRANSCRIPTIONAL ACTIVATOR TTDR-RELATED"/>
    <property type="match status" value="1"/>
</dbReference>
<gene>
    <name evidence="7" type="ORF">BjapCC829_16620</name>
</gene>
<dbReference type="Gene3D" id="3.40.190.290">
    <property type="match status" value="1"/>
</dbReference>
<dbReference type="InterPro" id="IPR005119">
    <property type="entry name" value="LysR_subst-bd"/>
</dbReference>
<protein>
    <submittedName>
        <fullName evidence="7">LysR family transcriptional regulator</fullName>
    </submittedName>
</protein>
<proteinExistence type="inferred from homology"/>
<dbReference type="PANTHER" id="PTHR30537">
    <property type="entry name" value="HTH-TYPE TRANSCRIPTIONAL REGULATOR"/>
    <property type="match status" value="1"/>
</dbReference>
<keyword evidence="8" id="KW-1185">Reference proteome</keyword>
<dbReference type="Gene3D" id="1.10.10.10">
    <property type="entry name" value="Winged helix-like DNA-binding domain superfamily/Winged helix DNA-binding domain"/>
    <property type="match status" value="1"/>
</dbReference>
<dbReference type="InterPro" id="IPR036388">
    <property type="entry name" value="WH-like_DNA-bd_sf"/>
</dbReference>
<dbReference type="InterPro" id="IPR036390">
    <property type="entry name" value="WH_DNA-bd_sf"/>
</dbReference>
<dbReference type="Pfam" id="PF03466">
    <property type="entry name" value="LysR_substrate"/>
    <property type="match status" value="1"/>
</dbReference>
<dbReference type="CDD" id="cd08422">
    <property type="entry name" value="PBP2_CrgA_like"/>
    <property type="match status" value="1"/>
</dbReference>
<evidence type="ECO:0000256" key="5">
    <source>
        <dbReference type="ARBA" id="ARBA00023163"/>
    </source>
</evidence>
<dbReference type="RefSeq" id="WP_063984119.1">
    <property type="nucleotide sequence ID" value="NZ_CP088100.1"/>
</dbReference>
<comment type="similarity">
    <text evidence="2">Belongs to the LysR transcriptional regulatory family.</text>
</comment>
<evidence type="ECO:0000313" key="7">
    <source>
        <dbReference type="EMBL" id="UFW90052.1"/>
    </source>
</evidence>
<evidence type="ECO:0000313" key="8">
    <source>
        <dbReference type="Proteomes" id="UP001430990"/>
    </source>
</evidence>
<keyword evidence="3" id="KW-0805">Transcription regulation</keyword>
<keyword evidence="4" id="KW-0238">DNA-binding</keyword>
<evidence type="ECO:0000256" key="4">
    <source>
        <dbReference type="ARBA" id="ARBA00023125"/>
    </source>
</evidence>
<reference evidence="7" key="1">
    <citation type="submission" date="2021-11" db="EMBL/GenBank/DDBJ databases">
        <title>Australian commercial rhizobial inoculants.</title>
        <authorList>
            <person name="Kohlmeier M.G."/>
            <person name="O'Hara G.W."/>
            <person name="Colombi E."/>
            <person name="Ramsay J.P."/>
            <person name="Terpolilli J."/>
        </authorList>
    </citation>
    <scope>NUCLEOTIDE SEQUENCE</scope>
    <source>
        <strain evidence="7">CC829</strain>
    </source>
</reference>
<dbReference type="EMBL" id="CP088100">
    <property type="protein sequence ID" value="UFW90052.1"/>
    <property type="molecule type" value="Genomic_DNA"/>
</dbReference>
<dbReference type="InterPro" id="IPR058163">
    <property type="entry name" value="LysR-type_TF_proteobact-type"/>
</dbReference>
<dbReference type="InterPro" id="IPR000847">
    <property type="entry name" value="LysR_HTH_N"/>
</dbReference>
<evidence type="ECO:0000256" key="3">
    <source>
        <dbReference type="ARBA" id="ARBA00023015"/>
    </source>
</evidence>
<dbReference type="SUPFAM" id="SSF46785">
    <property type="entry name" value="Winged helix' DNA-binding domain"/>
    <property type="match status" value="1"/>
</dbReference>
<sequence>MTRLEDLEAFLSVVDHGSLTEAALRLGRSLQAISRSLASLEEDVGVVLIHRTTRHCSPSEAGGEFYRRVQPAIAEIREAREQAASRRLEPSGILRIGAPVLFGPDFLVPIIAEYMKEFPQTEIDLQLFDGFSDLAVERLDLAIRIADLPDSGLQSKLLGTLRRVVFGAPSYFARRGRPKHPQDLRQHNCLVRSIDQQVGQWSFQIDGRTRLVRVQGTFRSNTMAAIYAAATSGLGLGYSPLWQIKHLVATSKLKVVLENFEPKPVPIHALWLENRLAPAKVRAFTDLLALRLKLDDL</sequence>
<dbReference type="Proteomes" id="UP001430990">
    <property type="component" value="Chromosome"/>
</dbReference>
<evidence type="ECO:0000259" key="6">
    <source>
        <dbReference type="PROSITE" id="PS50931"/>
    </source>
</evidence>
<keyword evidence="5" id="KW-0804">Transcription</keyword>
<organism evidence="7 8">
    <name type="scientific">Bradyrhizobium barranii</name>
    <dbReference type="NCBI Taxonomy" id="2992140"/>
    <lineage>
        <taxon>Bacteria</taxon>
        <taxon>Pseudomonadati</taxon>
        <taxon>Pseudomonadota</taxon>
        <taxon>Alphaproteobacteria</taxon>
        <taxon>Hyphomicrobiales</taxon>
        <taxon>Nitrobacteraceae</taxon>
        <taxon>Bradyrhizobium</taxon>
    </lineage>
</organism>
<accession>A0ABY3QVZ8</accession>
<dbReference type="SUPFAM" id="SSF53850">
    <property type="entry name" value="Periplasmic binding protein-like II"/>
    <property type="match status" value="1"/>
</dbReference>
<comment type="function">
    <text evidence="1">NodD regulates the expression of the nodABCFE genes which encode other nodulation proteins. NodD is also a negative regulator of its own expression. Binds flavonoids as inducers.</text>
</comment>
<evidence type="ECO:0000256" key="1">
    <source>
        <dbReference type="ARBA" id="ARBA00003502"/>
    </source>
</evidence>
<feature type="domain" description="HTH lysR-type" evidence="6">
    <location>
        <begin position="1"/>
        <end position="59"/>
    </location>
</feature>
<evidence type="ECO:0000256" key="2">
    <source>
        <dbReference type="ARBA" id="ARBA00009437"/>
    </source>
</evidence>
<name>A0ABY3QVZ8_9BRAD</name>
<dbReference type="Pfam" id="PF00126">
    <property type="entry name" value="HTH_1"/>
    <property type="match status" value="1"/>
</dbReference>
<dbReference type="PROSITE" id="PS50931">
    <property type="entry name" value="HTH_LYSR"/>
    <property type="match status" value="1"/>
</dbReference>